<evidence type="ECO:0000256" key="1">
    <source>
        <dbReference type="SAM" id="MobiDB-lite"/>
    </source>
</evidence>
<comment type="caution">
    <text evidence="2">The sequence shown here is derived from an EMBL/GenBank/DDBJ whole genome shotgun (WGS) entry which is preliminary data.</text>
</comment>
<evidence type="ECO:0000313" key="2">
    <source>
        <dbReference type="EMBL" id="KAJ1171808.1"/>
    </source>
</evidence>
<sequence length="161" mass="17733">MFLPRFPSVCHRTGPPDQSASLCTITSTVSRMQRPLRLGCTHSPRSSWAQQLPLSFSGVPRDPTQPLRQRLGGQGRRPRCAFTSPLQLSGPRPARMGRTARRSSVLLRSAVEPANPRRAFQICAVLCGGLVILVVPWARPPLGSGSLWRAPPPKRHNFRSP</sequence>
<organism evidence="2 3">
    <name type="scientific">Pleurodeles waltl</name>
    <name type="common">Iberian ribbed newt</name>
    <dbReference type="NCBI Taxonomy" id="8319"/>
    <lineage>
        <taxon>Eukaryota</taxon>
        <taxon>Metazoa</taxon>
        <taxon>Chordata</taxon>
        <taxon>Craniata</taxon>
        <taxon>Vertebrata</taxon>
        <taxon>Euteleostomi</taxon>
        <taxon>Amphibia</taxon>
        <taxon>Batrachia</taxon>
        <taxon>Caudata</taxon>
        <taxon>Salamandroidea</taxon>
        <taxon>Salamandridae</taxon>
        <taxon>Pleurodelinae</taxon>
        <taxon>Pleurodeles</taxon>
    </lineage>
</organism>
<protein>
    <submittedName>
        <fullName evidence="2">Uncharacterized protein</fullName>
    </submittedName>
</protein>
<dbReference type="Proteomes" id="UP001066276">
    <property type="component" value="Chromosome 4_1"/>
</dbReference>
<gene>
    <name evidence="2" type="ORF">NDU88_003666</name>
</gene>
<name>A0AAV7T5U2_PLEWA</name>
<keyword evidence="3" id="KW-1185">Reference proteome</keyword>
<feature type="region of interest" description="Disordered" evidence="1">
    <location>
        <begin position="59"/>
        <end position="100"/>
    </location>
</feature>
<evidence type="ECO:0000313" key="3">
    <source>
        <dbReference type="Proteomes" id="UP001066276"/>
    </source>
</evidence>
<reference evidence="2" key="1">
    <citation type="journal article" date="2022" name="bioRxiv">
        <title>Sequencing and chromosome-scale assembly of the giantPleurodeles waltlgenome.</title>
        <authorList>
            <person name="Brown T."/>
            <person name="Elewa A."/>
            <person name="Iarovenko S."/>
            <person name="Subramanian E."/>
            <person name="Araus A.J."/>
            <person name="Petzold A."/>
            <person name="Susuki M."/>
            <person name="Suzuki K.-i.T."/>
            <person name="Hayashi T."/>
            <person name="Toyoda A."/>
            <person name="Oliveira C."/>
            <person name="Osipova E."/>
            <person name="Leigh N.D."/>
            <person name="Simon A."/>
            <person name="Yun M.H."/>
        </authorList>
    </citation>
    <scope>NUCLEOTIDE SEQUENCE</scope>
    <source>
        <strain evidence="2">20211129_DDA</strain>
        <tissue evidence="2">Liver</tissue>
    </source>
</reference>
<dbReference type="EMBL" id="JANPWB010000007">
    <property type="protein sequence ID" value="KAJ1171808.1"/>
    <property type="molecule type" value="Genomic_DNA"/>
</dbReference>
<proteinExistence type="predicted"/>
<dbReference type="AlphaFoldDB" id="A0AAV7T5U2"/>
<accession>A0AAV7T5U2</accession>